<accession>A0A5P1FEC8</accession>
<dbReference type="EMBL" id="CM007383">
    <property type="protein sequence ID" value="ONK75747.1"/>
    <property type="molecule type" value="Genomic_DNA"/>
</dbReference>
<evidence type="ECO:0000313" key="2">
    <source>
        <dbReference type="Proteomes" id="UP000243459"/>
    </source>
</evidence>
<dbReference type="Gramene" id="ONK75747">
    <property type="protein sequence ID" value="ONK75747"/>
    <property type="gene ID" value="A4U43_C03F20110"/>
</dbReference>
<gene>
    <name evidence="1" type="ORF">A4U43_C03F20110</name>
</gene>
<keyword evidence="2" id="KW-1185">Reference proteome</keyword>
<evidence type="ECO:0000313" key="1">
    <source>
        <dbReference type="EMBL" id="ONK75747.1"/>
    </source>
</evidence>
<name>A0A5P1FEC8_ASPOF</name>
<proteinExistence type="predicted"/>
<organism evidence="1 2">
    <name type="scientific">Asparagus officinalis</name>
    <name type="common">Garden asparagus</name>
    <dbReference type="NCBI Taxonomy" id="4686"/>
    <lineage>
        <taxon>Eukaryota</taxon>
        <taxon>Viridiplantae</taxon>
        <taxon>Streptophyta</taxon>
        <taxon>Embryophyta</taxon>
        <taxon>Tracheophyta</taxon>
        <taxon>Spermatophyta</taxon>
        <taxon>Magnoliopsida</taxon>
        <taxon>Liliopsida</taxon>
        <taxon>Asparagales</taxon>
        <taxon>Asparagaceae</taxon>
        <taxon>Asparagoideae</taxon>
        <taxon>Asparagus</taxon>
    </lineage>
</organism>
<dbReference type="Proteomes" id="UP000243459">
    <property type="component" value="Chromosome 3"/>
</dbReference>
<sequence length="144" mass="16217">MPLFKSHDAPMVVWRSEDPNVPDFATMPAQWAITGPSIKKFQHIDLMGGGWSLSNYCERLVIRPVKERISDMDTVTPNSFHDHWDIILPVSWERHDDPGVTNAAVCFFEAKIEVKSGNAANPHHECGLGSCYIFCYSGNATTYF</sequence>
<reference evidence="2" key="1">
    <citation type="journal article" date="2017" name="Nat. Commun.">
        <title>The asparagus genome sheds light on the origin and evolution of a young Y chromosome.</title>
        <authorList>
            <person name="Harkess A."/>
            <person name="Zhou J."/>
            <person name="Xu C."/>
            <person name="Bowers J.E."/>
            <person name="Van der Hulst R."/>
            <person name="Ayyampalayam S."/>
            <person name="Mercati F."/>
            <person name="Riccardi P."/>
            <person name="McKain M.R."/>
            <person name="Kakrana A."/>
            <person name="Tang H."/>
            <person name="Ray J."/>
            <person name="Groenendijk J."/>
            <person name="Arikit S."/>
            <person name="Mathioni S.M."/>
            <person name="Nakano M."/>
            <person name="Shan H."/>
            <person name="Telgmann-Rauber A."/>
            <person name="Kanno A."/>
            <person name="Yue Z."/>
            <person name="Chen H."/>
            <person name="Li W."/>
            <person name="Chen Y."/>
            <person name="Xu X."/>
            <person name="Zhang Y."/>
            <person name="Luo S."/>
            <person name="Chen H."/>
            <person name="Gao J."/>
            <person name="Mao Z."/>
            <person name="Pires J.C."/>
            <person name="Luo M."/>
            <person name="Kudrna D."/>
            <person name="Wing R.A."/>
            <person name="Meyers B.C."/>
            <person name="Yi K."/>
            <person name="Kong H."/>
            <person name="Lavrijsen P."/>
            <person name="Sunseri F."/>
            <person name="Falavigna A."/>
            <person name="Ye Y."/>
            <person name="Leebens-Mack J.H."/>
            <person name="Chen G."/>
        </authorList>
    </citation>
    <scope>NUCLEOTIDE SEQUENCE [LARGE SCALE GENOMIC DNA]</scope>
    <source>
        <strain evidence="2">cv. DH0086</strain>
    </source>
</reference>
<dbReference type="AlphaFoldDB" id="A0A5P1FEC8"/>
<protein>
    <submittedName>
        <fullName evidence="1">Uncharacterized protein</fullName>
    </submittedName>
</protein>